<proteinExistence type="predicted"/>
<dbReference type="PANTHER" id="PTHR30349:SF93">
    <property type="entry name" value="FELS-2 PROPHAGE PROTEIN"/>
    <property type="match status" value="1"/>
</dbReference>
<evidence type="ECO:0000313" key="7">
    <source>
        <dbReference type="EMBL" id="PPI84052.1"/>
    </source>
</evidence>
<dbReference type="PANTHER" id="PTHR30349">
    <property type="entry name" value="PHAGE INTEGRASE-RELATED"/>
    <property type="match status" value="1"/>
</dbReference>
<dbReference type="InterPro" id="IPR002104">
    <property type="entry name" value="Integrase_catalytic"/>
</dbReference>
<dbReference type="GO" id="GO:0006310">
    <property type="term" value="P:DNA recombination"/>
    <property type="evidence" value="ECO:0007669"/>
    <property type="project" value="UniProtKB-KW"/>
</dbReference>
<dbReference type="GO" id="GO:0015074">
    <property type="term" value="P:DNA integration"/>
    <property type="evidence" value="ECO:0007669"/>
    <property type="project" value="UniProtKB-KW"/>
</dbReference>
<dbReference type="InterPro" id="IPR050090">
    <property type="entry name" value="Tyrosine_recombinase_XerCD"/>
</dbReference>
<dbReference type="InterPro" id="IPR013762">
    <property type="entry name" value="Integrase-like_cat_sf"/>
</dbReference>
<protein>
    <submittedName>
        <fullName evidence="7">Integrase</fullName>
    </submittedName>
</protein>
<organism evidence="7 8">
    <name type="scientific">Marinobacter maroccanus</name>
    <dbReference type="NCBI Taxonomy" id="2055143"/>
    <lineage>
        <taxon>Bacteria</taxon>
        <taxon>Pseudomonadati</taxon>
        <taxon>Pseudomonadota</taxon>
        <taxon>Gammaproteobacteria</taxon>
        <taxon>Pseudomonadales</taxon>
        <taxon>Marinobacteraceae</taxon>
        <taxon>Marinobacter</taxon>
    </lineage>
</organism>
<keyword evidence="2 4" id="KW-0238">DNA-binding</keyword>
<evidence type="ECO:0000259" key="6">
    <source>
        <dbReference type="PROSITE" id="PS51900"/>
    </source>
</evidence>
<sequence>MRDYGRKDRAPSERLKDLVKKWYDYHGHTLKDAKYRLSRTNAICDRLGNPRVKDFTATDWMEYRAERIKEVTPSTCNHEQRYLSAVFSEMVRIGHLKTNPIGPVRQVRVAEREMSFLTIEQCNQLLEECRQSSNEFVWSVAMICLATGARWIEAETLTHSGFVSGKVIFRDTKNGKSRAVPIDPKIQEQILEHALPGPGRLFGPCRSAFRAAYKRCGFSTPQQLTHILRHTFASHYMMNGGDILTLQRILGHGNITMTMKYAHLSPDHLESAIRLSPVNDLSYGEFGSASNG</sequence>
<dbReference type="SUPFAM" id="SSF56349">
    <property type="entry name" value="DNA breaking-rejoining enzymes"/>
    <property type="match status" value="1"/>
</dbReference>
<keyword evidence="8" id="KW-1185">Reference proteome</keyword>
<dbReference type="InterPro" id="IPR044068">
    <property type="entry name" value="CB"/>
</dbReference>
<dbReference type="InterPro" id="IPR057084">
    <property type="entry name" value="Int_N"/>
</dbReference>
<accession>A0A2S5ZA18</accession>
<evidence type="ECO:0000256" key="4">
    <source>
        <dbReference type="PROSITE-ProRule" id="PRU01248"/>
    </source>
</evidence>
<dbReference type="AlphaFoldDB" id="A0A2S5ZA18"/>
<feature type="domain" description="Tyr recombinase" evidence="5">
    <location>
        <begin position="112"/>
        <end position="274"/>
    </location>
</feature>
<dbReference type="CDD" id="cd00796">
    <property type="entry name" value="INT_Rci_Hp1_C"/>
    <property type="match status" value="1"/>
</dbReference>
<dbReference type="EMBL" id="PSSX01000009">
    <property type="protein sequence ID" value="PPI84052.1"/>
    <property type="molecule type" value="Genomic_DNA"/>
</dbReference>
<dbReference type="Pfam" id="PF00589">
    <property type="entry name" value="Phage_integrase"/>
    <property type="match status" value="1"/>
</dbReference>
<comment type="caution">
    <text evidence="7">The sequence shown here is derived from an EMBL/GenBank/DDBJ whole genome shotgun (WGS) entry which is preliminary data.</text>
</comment>
<dbReference type="PROSITE" id="PS51898">
    <property type="entry name" value="TYR_RECOMBINASE"/>
    <property type="match status" value="1"/>
</dbReference>
<evidence type="ECO:0000256" key="2">
    <source>
        <dbReference type="ARBA" id="ARBA00023125"/>
    </source>
</evidence>
<dbReference type="Gene3D" id="1.10.443.10">
    <property type="entry name" value="Intergrase catalytic core"/>
    <property type="match status" value="1"/>
</dbReference>
<evidence type="ECO:0000256" key="1">
    <source>
        <dbReference type="ARBA" id="ARBA00022908"/>
    </source>
</evidence>
<dbReference type="Proteomes" id="UP000239917">
    <property type="component" value="Unassembled WGS sequence"/>
</dbReference>
<dbReference type="InterPro" id="IPR010998">
    <property type="entry name" value="Integrase_recombinase_N"/>
</dbReference>
<dbReference type="Gene3D" id="1.10.150.130">
    <property type="match status" value="1"/>
</dbReference>
<dbReference type="OrthoDB" id="9795573at2"/>
<evidence type="ECO:0000259" key="5">
    <source>
        <dbReference type="PROSITE" id="PS51898"/>
    </source>
</evidence>
<gene>
    <name evidence="7" type="ORF">KEHDKFFH_12005</name>
</gene>
<evidence type="ECO:0000256" key="3">
    <source>
        <dbReference type="ARBA" id="ARBA00023172"/>
    </source>
</evidence>
<feature type="domain" description="Core-binding (CB)" evidence="6">
    <location>
        <begin position="13"/>
        <end position="91"/>
    </location>
</feature>
<name>A0A2S5ZA18_9GAMM</name>
<dbReference type="PROSITE" id="PS51900">
    <property type="entry name" value="CB"/>
    <property type="match status" value="1"/>
</dbReference>
<dbReference type="GO" id="GO:0003677">
    <property type="term" value="F:DNA binding"/>
    <property type="evidence" value="ECO:0007669"/>
    <property type="project" value="UniProtKB-UniRule"/>
</dbReference>
<keyword evidence="1" id="KW-0229">DNA integration</keyword>
<evidence type="ECO:0000313" key="8">
    <source>
        <dbReference type="Proteomes" id="UP000239917"/>
    </source>
</evidence>
<reference evidence="7 8" key="1">
    <citation type="submission" date="2018-01" db="EMBL/GenBank/DDBJ databases">
        <title>Complete genome sequences of the type strains of Marinobacter flavimaris and Marinobacter maroccanus.</title>
        <authorList>
            <person name="Palau M."/>
            <person name="Boujida N."/>
            <person name="Manresa A."/>
            <person name="Minana-Galbis D."/>
        </authorList>
    </citation>
    <scope>NUCLEOTIDE SEQUENCE [LARGE SCALE GENOMIC DNA]</scope>
    <source>
        <strain evidence="7 8">N4</strain>
    </source>
</reference>
<dbReference type="Pfam" id="PF24624">
    <property type="entry name" value="Int_N"/>
    <property type="match status" value="1"/>
</dbReference>
<dbReference type="InterPro" id="IPR011010">
    <property type="entry name" value="DNA_brk_join_enz"/>
</dbReference>
<keyword evidence="3" id="KW-0233">DNA recombination</keyword>